<name>A0A226DH48_FOLCA</name>
<proteinExistence type="predicted"/>
<feature type="transmembrane region" description="Helical" evidence="1">
    <location>
        <begin position="314"/>
        <end position="337"/>
    </location>
</feature>
<keyword evidence="1" id="KW-0472">Membrane</keyword>
<comment type="caution">
    <text evidence="2">The sequence shown here is derived from an EMBL/GenBank/DDBJ whole genome shotgun (WGS) entry which is preliminary data.</text>
</comment>
<evidence type="ECO:0000256" key="1">
    <source>
        <dbReference type="SAM" id="Phobius"/>
    </source>
</evidence>
<keyword evidence="1" id="KW-1133">Transmembrane helix</keyword>
<feature type="transmembrane region" description="Helical" evidence="1">
    <location>
        <begin position="196"/>
        <end position="218"/>
    </location>
</feature>
<evidence type="ECO:0000313" key="2">
    <source>
        <dbReference type="EMBL" id="OXA44278.1"/>
    </source>
</evidence>
<keyword evidence="1" id="KW-0812">Transmembrane</keyword>
<feature type="transmembrane region" description="Helical" evidence="1">
    <location>
        <begin position="156"/>
        <end position="176"/>
    </location>
</feature>
<dbReference type="AlphaFoldDB" id="A0A226DH48"/>
<dbReference type="Proteomes" id="UP000198287">
    <property type="component" value="Unassembled WGS sequence"/>
</dbReference>
<dbReference type="EMBL" id="LNIX01000019">
    <property type="protein sequence ID" value="OXA44278.1"/>
    <property type="molecule type" value="Genomic_DNA"/>
</dbReference>
<gene>
    <name evidence="2" type="ORF">Fcan01_20419</name>
</gene>
<reference evidence="2 3" key="1">
    <citation type="submission" date="2015-12" db="EMBL/GenBank/DDBJ databases">
        <title>The genome of Folsomia candida.</title>
        <authorList>
            <person name="Faddeeva A."/>
            <person name="Derks M.F."/>
            <person name="Anvar Y."/>
            <person name="Smit S."/>
            <person name="Van Straalen N."/>
            <person name="Roelofs D."/>
        </authorList>
    </citation>
    <scope>NUCLEOTIDE SEQUENCE [LARGE SCALE GENOMIC DNA]</scope>
    <source>
        <strain evidence="2 3">VU population</strain>
        <tissue evidence="2">Whole body</tissue>
    </source>
</reference>
<organism evidence="2 3">
    <name type="scientific">Folsomia candida</name>
    <name type="common">Springtail</name>
    <dbReference type="NCBI Taxonomy" id="158441"/>
    <lineage>
        <taxon>Eukaryota</taxon>
        <taxon>Metazoa</taxon>
        <taxon>Ecdysozoa</taxon>
        <taxon>Arthropoda</taxon>
        <taxon>Hexapoda</taxon>
        <taxon>Collembola</taxon>
        <taxon>Entomobryomorpha</taxon>
        <taxon>Isotomoidea</taxon>
        <taxon>Isotomidae</taxon>
        <taxon>Proisotominae</taxon>
        <taxon>Folsomia</taxon>
    </lineage>
</organism>
<feature type="transmembrane region" description="Helical" evidence="1">
    <location>
        <begin position="87"/>
        <end position="107"/>
    </location>
</feature>
<feature type="transmembrane region" description="Helical" evidence="1">
    <location>
        <begin position="47"/>
        <end position="67"/>
    </location>
</feature>
<sequence>MGPHKFWTFLGNYAKFYSKISALWLIKVDLRHHKIVYNQSQSKLRTILSKITLYLCIPTISTFYIQLWHTIGNFRNSTSEIDPLKAVMSVFVTLGLSSVITVMVLMVHFPKVLCNVLNPLDDLKDMCKEYCVICAQVELIYKPPEYKVLQVAAQSCLIFPLISMPFASLLAVAMNFDVTSALLQWLHIPGPPWAQFIYRVAFLYWLLMQGVTAVNIPMQFGCIIIARFEHLFTILNAKIGTLSRCKKSRRWTKRLQIRQTKVKIYRRITIYWNYVDANFCQIITPPGIMFACLTQIVGNYGVIRFCARVALPIGILWSGLMVELAGLISVAIGTASFPTELSKKFR</sequence>
<protein>
    <submittedName>
        <fullName evidence="2">Uncharacterized protein</fullName>
    </submittedName>
</protein>
<keyword evidence="3" id="KW-1185">Reference proteome</keyword>
<accession>A0A226DH48</accession>
<evidence type="ECO:0000313" key="3">
    <source>
        <dbReference type="Proteomes" id="UP000198287"/>
    </source>
</evidence>